<organism evidence="1 2">
    <name type="scientific">Eumeta variegata</name>
    <name type="common">Bagworm moth</name>
    <name type="synonym">Eumeta japonica</name>
    <dbReference type="NCBI Taxonomy" id="151549"/>
    <lineage>
        <taxon>Eukaryota</taxon>
        <taxon>Metazoa</taxon>
        <taxon>Ecdysozoa</taxon>
        <taxon>Arthropoda</taxon>
        <taxon>Hexapoda</taxon>
        <taxon>Insecta</taxon>
        <taxon>Pterygota</taxon>
        <taxon>Neoptera</taxon>
        <taxon>Endopterygota</taxon>
        <taxon>Lepidoptera</taxon>
        <taxon>Glossata</taxon>
        <taxon>Ditrysia</taxon>
        <taxon>Tineoidea</taxon>
        <taxon>Psychidae</taxon>
        <taxon>Oiketicinae</taxon>
        <taxon>Eumeta</taxon>
    </lineage>
</organism>
<dbReference type="EMBL" id="BGZK01000068">
    <property type="protein sequence ID" value="GBP15013.1"/>
    <property type="molecule type" value="Genomic_DNA"/>
</dbReference>
<dbReference type="AlphaFoldDB" id="A0A4C1TKI4"/>
<evidence type="ECO:0000313" key="2">
    <source>
        <dbReference type="Proteomes" id="UP000299102"/>
    </source>
</evidence>
<proteinExistence type="predicted"/>
<evidence type="ECO:0000313" key="1">
    <source>
        <dbReference type="EMBL" id="GBP15013.1"/>
    </source>
</evidence>
<keyword evidence="2" id="KW-1185">Reference proteome</keyword>
<accession>A0A4C1TKI4</accession>
<name>A0A4C1TKI4_EUMVA</name>
<comment type="caution">
    <text evidence="1">The sequence shown here is derived from an EMBL/GenBank/DDBJ whole genome shotgun (WGS) entry which is preliminary data.</text>
</comment>
<gene>
    <name evidence="1" type="ORF">EVAR_6659_1</name>
</gene>
<dbReference type="Proteomes" id="UP000299102">
    <property type="component" value="Unassembled WGS sequence"/>
</dbReference>
<protein>
    <submittedName>
        <fullName evidence="1">Uncharacterized protein</fullName>
    </submittedName>
</protein>
<reference evidence="1 2" key="1">
    <citation type="journal article" date="2019" name="Commun. Biol.">
        <title>The bagworm genome reveals a unique fibroin gene that provides high tensile strength.</title>
        <authorList>
            <person name="Kono N."/>
            <person name="Nakamura H."/>
            <person name="Ohtoshi R."/>
            <person name="Tomita M."/>
            <person name="Numata K."/>
            <person name="Arakawa K."/>
        </authorList>
    </citation>
    <scope>NUCLEOTIDE SEQUENCE [LARGE SCALE GENOMIC DNA]</scope>
</reference>
<sequence>MCRVIQSGPGLAHGRWKMTGREAPQLWGCRGVCVLDTGLQATGHGNRTDRLTLDISYAPNIHHSYRFVGLPEKLHKGESFADNVLLFEREFYEENRIVAASSARGESRESVSRPARVSPLAHYQIITMFHSADA</sequence>